<evidence type="ECO:0000256" key="3">
    <source>
        <dbReference type="ARBA" id="ARBA00022327"/>
    </source>
</evidence>
<dbReference type="GeneID" id="136080533"/>
<dbReference type="PANTHER" id="PTHR22419:SF2">
    <property type="entry name" value="COILED-COIL DOMAIN-CONTAINING PROTEIN 172"/>
    <property type="match status" value="1"/>
</dbReference>
<dbReference type="InterPro" id="IPR029618">
    <property type="entry name" value="CCDC172"/>
</dbReference>
<organism evidence="7 8">
    <name type="scientific">Hydra vulgaris</name>
    <name type="common">Hydra</name>
    <name type="synonym">Hydra attenuata</name>
    <dbReference type="NCBI Taxonomy" id="6087"/>
    <lineage>
        <taxon>Eukaryota</taxon>
        <taxon>Metazoa</taxon>
        <taxon>Cnidaria</taxon>
        <taxon>Hydrozoa</taxon>
        <taxon>Hydroidolina</taxon>
        <taxon>Anthoathecata</taxon>
        <taxon>Aplanulata</taxon>
        <taxon>Hydridae</taxon>
        <taxon>Hydra</taxon>
    </lineage>
</organism>
<name>A0ABM4BW16_HYDVU</name>
<accession>A0ABM4BW16</accession>
<evidence type="ECO:0000313" key="7">
    <source>
        <dbReference type="Proteomes" id="UP001652625"/>
    </source>
</evidence>
<comment type="similarity">
    <text evidence="2">Belongs to the CCDC172 family.</text>
</comment>
<reference evidence="8" key="1">
    <citation type="submission" date="2025-08" db="UniProtKB">
        <authorList>
            <consortium name="RefSeq"/>
        </authorList>
    </citation>
    <scope>IDENTIFICATION</scope>
</reference>
<evidence type="ECO:0000256" key="4">
    <source>
        <dbReference type="ARBA" id="ARBA00022490"/>
    </source>
</evidence>
<evidence type="ECO:0000256" key="2">
    <source>
        <dbReference type="ARBA" id="ARBA00008975"/>
    </source>
</evidence>
<feature type="coiled-coil region" evidence="6">
    <location>
        <begin position="17"/>
        <end position="47"/>
    </location>
</feature>
<keyword evidence="5 6" id="KW-0175">Coiled coil</keyword>
<protein>
    <recommendedName>
        <fullName evidence="3">Coiled-coil domain-containing protein 172</fullName>
    </recommendedName>
</protein>
<dbReference type="PANTHER" id="PTHR22419">
    <property type="entry name" value="COILED-COIL DOMAIN-CONTAINING PROTEIN 172"/>
    <property type="match status" value="1"/>
</dbReference>
<sequence length="358" mass="41661">MSAQVINELFQQIIDSEEKIKERFQTLKKLNQTIEDQQLMLKQTKRKTEVLFATLSATSQRCIQEEIELNWLRARENILLEQKKSSLIEKNDLAEKVKVLESATAEESLEFLSSCDKFLKEFELMNEKKSSFEETMKADHIKLTEENNKLLEIIQAQKVKNEKSTKEKNELYEALKQVHIKKKDLLKESSEYEDEISQLMCLKSTLTSNNENIELQCILKEINKTNEEYCYLAEHRQQLSSPCFQRQQCKKNRDSNIILKTQAAKENSQELKKTRLFSLCGSSSLVQPSKKNRFNYLKPLKENSSKFMSSKWRASASFPSALDEDLFCLEVSDQESFMDVVSNGISDDDKIISNTRDQ</sequence>
<evidence type="ECO:0000313" key="8">
    <source>
        <dbReference type="RefSeq" id="XP_065653403.1"/>
    </source>
</evidence>
<keyword evidence="4" id="KW-0963">Cytoplasm</keyword>
<gene>
    <name evidence="8" type="primary">LOC136080533</name>
</gene>
<dbReference type="RefSeq" id="XP_065653403.1">
    <property type="nucleotide sequence ID" value="XM_065797331.1"/>
</dbReference>
<dbReference type="Proteomes" id="UP001652625">
    <property type="component" value="Chromosome 05"/>
</dbReference>
<proteinExistence type="inferred from homology"/>
<evidence type="ECO:0000256" key="1">
    <source>
        <dbReference type="ARBA" id="ARBA00004496"/>
    </source>
</evidence>
<evidence type="ECO:0000256" key="6">
    <source>
        <dbReference type="SAM" id="Coils"/>
    </source>
</evidence>
<comment type="subcellular location">
    <subcellularLocation>
        <location evidence="1">Cytoplasm</location>
    </subcellularLocation>
</comment>
<evidence type="ECO:0000256" key="5">
    <source>
        <dbReference type="ARBA" id="ARBA00023054"/>
    </source>
</evidence>
<feature type="coiled-coil region" evidence="6">
    <location>
        <begin position="175"/>
        <end position="202"/>
    </location>
</feature>
<keyword evidence="7" id="KW-1185">Reference proteome</keyword>